<protein>
    <submittedName>
        <fullName evidence="5">DeoR/GlpR transcriptional regulator</fullName>
    </submittedName>
</protein>
<accession>A0A4S4C5Z3</accession>
<dbReference type="GO" id="GO:0003677">
    <property type="term" value="F:DNA binding"/>
    <property type="evidence" value="ECO:0007669"/>
    <property type="project" value="UniProtKB-KW"/>
</dbReference>
<evidence type="ECO:0000256" key="2">
    <source>
        <dbReference type="ARBA" id="ARBA00023125"/>
    </source>
</evidence>
<dbReference type="SUPFAM" id="SSF100950">
    <property type="entry name" value="NagB/RpiA/CoA transferase-like"/>
    <property type="match status" value="1"/>
</dbReference>
<keyword evidence="1" id="KW-0805">Transcription regulation</keyword>
<dbReference type="PANTHER" id="PTHR30363:SF44">
    <property type="entry name" value="AGA OPERON TRANSCRIPTIONAL REPRESSOR-RELATED"/>
    <property type="match status" value="1"/>
</dbReference>
<dbReference type="Gene3D" id="1.10.10.10">
    <property type="entry name" value="Winged helix-like DNA-binding domain superfamily/Winged helix DNA-binding domain"/>
    <property type="match status" value="1"/>
</dbReference>
<dbReference type="Gene3D" id="3.40.50.1360">
    <property type="match status" value="1"/>
</dbReference>
<gene>
    <name evidence="5" type="ORF">E6C55_05290</name>
</gene>
<dbReference type="PANTHER" id="PTHR30363">
    <property type="entry name" value="HTH-TYPE TRANSCRIPTIONAL REGULATOR SRLR-RELATED"/>
    <property type="match status" value="1"/>
</dbReference>
<evidence type="ECO:0000313" key="6">
    <source>
        <dbReference type="Proteomes" id="UP000310636"/>
    </source>
</evidence>
<feature type="domain" description="HTH deoR-type" evidence="4">
    <location>
        <begin position="9"/>
        <end position="64"/>
    </location>
</feature>
<proteinExistence type="predicted"/>
<dbReference type="InterPro" id="IPR050313">
    <property type="entry name" value="Carb_Metab_HTH_regulators"/>
</dbReference>
<dbReference type="AlphaFoldDB" id="A0A4S4C5Z3"/>
<name>A0A4S4C5Z3_9BACL</name>
<dbReference type="SMART" id="SM01134">
    <property type="entry name" value="DeoRC"/>
    <property type="match status" value="1"/>
</dbReference>
<reference evidence="5 6" key="1">
    <citation type="submission" date="2019-04" db="EMBL/GenBank/DDBJ databases">
        <title>Cohnella sp. nov. isolated from preserved vegetables.</title>
        <authorList>
            <person name="Lin S.-Y."/>
            <person name="Hung M.-H."/>
            <person name="Young C.-C."/>
        </authorList>
    </citation>
    <scope>NUCLEOTIDE SEQUENCE [LARGE SCALE GENOMIC DNA]</scope>
    <source>
        <strain evidence="5 6">CC-MHH1044</strain>
    </source>
</reference>
<dbReference type="Pfam" id="PF08220">
    <property type="entry name" value="HTH_DeoR"/>
    <property type="match status" value="1"/>
</dbReference>
<dbReference type="InterPro" id="IPR036390">
    <property type="entry name" value="WH_DNA-bd_sf"/>
</dbReference>
<keyword evidence="2" id="KW-0238">DNA-binding</keyword>
<dbReference type="InterPro" id="IPR001034">
    <property type="entry name" value="DeoR_HTH"/>
</dbReference>
<evidence type="ECO:0000256" key="1">
    <source>
        <dbReference type="ARBA" id="ARBA00023015"/>
    </source>
</evidence>
<organism evidence="5 6">
    <name type="scientific">Cohnella fermenti</name>
    <dbReference type="NCBI Taxonomy" id="2565925"/>
    <lineage>
        <taxon>Bacteria</taxon>
        <taxon>Bacillati</taxon>
        <taxon>Bacillota</taxon>
        <taxon>Bacilli</taxon>
        <taxon>Bacillales</taxon>
        <taxon>Paenibacillaceae</taxon>
        <taxon>Cohnella</taxon>
    </lineage>
</organism>
<sequence length="259" mass="27903">MRPDVHRQLNTRQSQMLDLISREGEVRIAELRETFPVTEMTIRRDLEKLEETGVVKRTFGGAIFVGQDVALKERTGILTEEKARIGRRAAALVRPGDSLFLDGGTTTLQVARSLPSDQKLTVVTNALNVAQELAARGIPTIVTGGTLLEPTLSLVGPIAVQSLSGMAFDRVFLGTTGIDAEHGFSNSNFYEAEIKAAAVRQAAEAVVVLDHTKFGARALASFSPLKGIGRIVVDRLPDEALLRACAENGVQTDVADGQR</sequence>
<dbReference type="GO" id="GO:0003700">
    <property type="term" value="F:DNA-binding transcription factor activity"/>
    <property type="evidence" value="ECO:0007669"/>
    <property type="project" value="InterPro"/>
</dbReference>
<keyword evidence="3" id="KW-0804">Transcription</keyword>
<dbReference type="Pfam" id="PF00455">
    <property type="entry name" value="DeoRC"/>
    <property type="match status" value="1"/>
</dbReference>
<dbReference type="OrthoDB" id="9797223at2"/>
<dbReference type="RefSeq" id="WP_136368751.1">
    <property type="nucleotide sequence ID" value="NZ_SSOB01000005.1"/>
</dbReference>
<dbReference type="InterPro" id="IPR018356">
    <property type="entry name" value="Tscrpt_reg_HTH_DeoR_CS"/>
</dbReference>
<dbReference type="InterPro" id="IPR036388">
    <property type="entry name" value="WH-like_DNA-bd_sf"/>
</dbReference>
<dbReference type="PRINTS" id="PR00037">
    <property type="entry name" value="HTHLACR"/>
</dbReference>
<dbReference type="PROSITE" id="PS51000">
    <property type="entry name" value="HTH_DEOR_2"/>
    <property type="match status" value="1"/>
</dbReference>
<dbReference type="InterPro" id="IPR037171">
    <property type="entry name" value="NagB/RpiA_transferase-like"/>
</dbReference>
<evidence type="ECO:0000313" key="5">
    <source>
        <dbReference type="EMBL" id="THF83271.1"/>
    </source>
</evidence>
<keyword evidence="6" id="KW-1185">Reference proteome</keyword>
<dbReference type="PROSITE" id="PS00894">
    <property type="entry name" value="HTH_DEOR_1"/>
    <property type="match status" value="1"/>
</dbReference>
<comment type="caution">
    <text evidence="5">The sequence shown here is derived from an EMBL/GenBank/DDBJ whole genome shotgun (WGS) entry which is preliminary data.</text>
</comment>
<dbReference type="InterPro" id="IPR014036">
    <property type="entry name" value="DeoR-like_C"/>
</dbReference>
<evidence type="ECO:0000256" key="3">
    <source>
        <dbReference type="ARBA" id="ARBA00023163"/>
    </source>
</evidence>
<evidence type="ECO:0000259" key="4">
    <source>
        <dbReference type="PROSITE" id="PS51000"/>
    </source>
</evidence>
<dbReference type="Proteomes" id="UP000310636">
    <property type="component" value="Unassembled WGS sequence"/>
</dbReference>
<dbReference type="SUPFAM" id="SSF46785">
    <property type="entry name" value="Winged helix' DNA-binding domain"/>
    <property type="match status" value="1"/>
</dbReference>
<dbReference type="SMART" id="SM00420">
    <property type="entry name" value="HTH_DEOR"/>
    <property type="match status" value="1"/>
</dbReference>
<dbReference type="EMBL" id="SSOB01000005">
    <property type="protein sequence ID" value="THF83271.1"/>
    <property type="molecule type" value="Genomic_DNA"/>
</dbReference>